<organism evidence="1 2">
    <name type="scientific">Sutterella parvirubra YIT 11816</name>
    <dbReference type="NCBI Taxonomy" id="762967"/>
    <lineage>
        <taxon>Bacteria</taxon>
        <taxon>Pseudomonadati</taxon>
        <taxon>Pseudomonadota</taxon>
        <taxon>Betaproteobacteria</taxon>
        <taxon>Burkholderiales</taxon>
        <taxon>Sutterellaceae</taxon>
        <taxon>Sutterella</taxon>
    </lineage>
</organism>
<keyword evidence="2" id="KW-1185">Reference proteome</keyword>
<comment type="caution">
    <text evidence="1">The sequence shown here is derived from an EMBL/GenBank/DDBJ whole genome shotgun (WGS) entry which is preliminary data.</text>
</comment>
<dbReference type="AlphaFoldDB" id="H3KEH0"/>
<protein>
    <submittedName>
        <fullName evidence="1">Uncharacterized protein</fullName>
    </submittedName>
</protein>
<proteinExistence type="predicted"/>
<sequence>MRGRIFRSADFSVLHILIDGVRPHGPHPVGPFSSIPFRRAAPRAALTK</sequence>
<dbReference type="Proteomes" id="UP000004956">
    <property type="component" value="Unassembled WGS sequence"/>
</dbReference>
<reference evidence="1 2" key="1">
    <citation type="submission" date="2011-11" db="EMBL/GenBank/DDBJ databases">
        <authorList>
            <person name="Weinstock G."/>
            <person name="Sodergren E."/>
            <person name="Clifton S."/>
            <person name="Fulton L."/>
            <person name="Fulton B."/>
            <person name="Courtney L."/>
            <person name="Fronick C."/>
            <person name="Harrison M."/>
            <person name="Strong C."/>
            <person name="Farmer C."/>
            <person name="Delahaunty K."/>
            <person name="Markovic C."/>
            <person name="Hall O."/>
            <person name="Minx P."/>
            <person name="Tomlinson C."/>
            <person name="Mitreva M."/>
            <person name="Hou S."/>
            <person name="Chen J."/>
            <person name="Wollam A."/>
            <person name="Pepin K.H."/>
            <person name="Johnson M."/>
            <person name="Bhonagiri V."/>
            <person name="Zhang X."/>
            <person name="Suruliraj S."/>
            <person name="Warren W."/>
            <person name="Chinwalla A."/>
            <person name="Mardis E.R."/>
            <person name="Wilson R.K."/>
        </authorList>
    </citation>
    <scope>NUCLEOTIDE SEQUENCE [LARGE SCALE GENOMIC DNA]</scope>
    <source>
        <strain evidence="1 2">YIT 11816</strain>
    </source>
</reference>
<evidence type="ECO:0000313" key="2">
    <source>
        <dbReference type="Proteomes" id="UP000004956"/>
    </source>
</evidence>
<gene>
    <name evidence="1" type="ORF">HMPREF9440_01134</name>
</gene>
<evidence type="ECO:0000313" key="1">
    <source>
        <dbReference type="EMBL" id="EHY31490.1"/>
    </source>
</evidence>
<dbReference type="EMBL" id="AFBQ01000154">
    <property type="protein sequence ID" value="EHY31490.1"/>
    <property type="molecule type" value="Genomic_DNA"/>
</dbReference>
<accession>H3KEH0</accession>
<dbReference type="STRING" id="762967.HMPREF9440_01134"/>
<dbReference type="HOGENOM" id="CLU_3158609_0_0_4"/>
<name>H3KEH0_9BURK</name>